<gene>
    <name evidence="1" type="ORF">B0T26DRAFT_680324</name>
</gene>
<dbReference type="Proteomes" id="UP001172101">
    <property type="component" value="Unassembled WGS sequence"/>
</dbReference>
<comment type="caution">
    <text evidence="1">The sequence shown here is derived from an EMBL/GenBank/DDBJ whole genome shotgun (WGS) entry which is preliminary data.</text>
</comment>
<name>A0AA40DMH0_9PEZI</name>
<sequence>MSLLARSNISTAKTFLPRTMLSLAPGHVLQGTRWDYRILEGVKGDDRTHASTIFKAYTRTQKNSAIVLRLTWPSRAIVKAASPNDEIAKENLDRGCRTYGLPGVSSAACFRQLYDVIDNSTIALEWLDTTLAQAKYQPGAKTYVLIDEVLSGRVIAIVGDLGLAFASGDRINVQPFAMRAPEVFLGQACTELAQVWVVGAIPRPLINESWSMAKVKRLFPDWNIPAPGEVKGYSLQDAVESARFFSEEIEELQAILPFETETQKVEMLEQLRDLLRLMLLRSINARRKQERPKGGTCSQRQANGS</sequence>
<organism evidence="1 2">
    <name type="scientific">Lasiosphaeria miniovina</name>
    <dbReference type="NCBI Taxonomy" id="1954250"/>
    <lineage>
        <taxon>Eukaryota</taxon>
        <taxon>Fungi</taxon>
        <taxon>Dikarya</taxon>
        <taxon>Ascomycota</taxon>
        <taxon>Pezizomycotina</taxon>
        <taxon>Sordariomycetes</taxon>
        <taxon>Sordariomycetidae</taxon>
        <taxon>Sordariales</taxon>
        <taxon>Lasiosphaeriaceae</taxon>
        <taxon>Lasiosphaeria</taxon>
    </lineage>
</organism>
<keyword evidence="2" id="KW-1185">Reference proteome</keyword>
<protein>
    <submittedName>
        <fullName evidence="1">Uncharacterized protein</fullName>
    </submittedName>
</protein>
<dbReference type="EMBL" id="JAUIRO010000007">
    <property type="protein sequence ID" value="KAK0706671.1"/>
    <property type="molecule type" value="Genomic_DNA"/>
</dbReference>
<proteinExistence type="predicted"/>
<dbReference type="GeneID" id="85323750"/>
<evidence type="ECO:0000313" key="2">
    <source>
        <dbReference type="Proteomes" id="UP001172101"/>
    </source>
</evidence>
<evidence type="ECO:0000313" key="1">
    <source>
        <dbReference type="EMBL" id="KAK0706671.1"/>
    </source>
</evidence>
<dbReference type="Gene3D" id="1.10.510.10">
    <property type="entry name" value="Transferase(Phosphotransferase) domain 1"/>
    <property type="match status" value="1"/>
</dbReference>
<reference evidence="1" key="1">
    <citation type="submission" date="2023-06" db="EMBL/GenBank/DDBJ databases">
        <title>Genome-scale phylogeny and comparative genomics of the fungal order Sordariales.</title>
        <authorList>
            <consortium name="Lawrence Berkeley National Laboratory"/>
            <person name="Hensen N."/>
            <person name="Bonometti L."/>
            <person name="Westerberg I."/>
            <person name="Brannstrom I.O."/>
            <person name="Guillou S."/>
            <person name="Cros-Aarteil S."/>
            <person name="Calhoun S."/>
            <person name="Haridas S."/>
            <person name="Kuo A."/>
            <person name="Mondo S."/>
            <person name="Pangilinan J."/>
            <person name="Riley R."/>
            <person name="LaButti K."/>
            <person name="Andreopoulos B."/>
            <person name="Lipzen A."/>
            <person name="Chen C."/>
            <person name="Yanf M."/>
            <person name="Daum C."/>
            <person name="Ng V."/>
            <person name="Clum A."/>
            <person name="Steindorff A."/>
            <person name="Ohm R."/>
            <person name="Martin F."/>
            <person name="Silar P."/>
            <person name="Natvig D."/>
            <person name="Lalanne C."/>
            <person name="Gautier V."/>
            <person name="Ament-velasquez S.L."/>
            <person name="Kruys A."/>
            <person name="Hutchinson M.I."/>
            <person name="Powell A.J."/>
            <person name="Barry K."/>
            <person name="Miller A.N."/>
            <person name="Grigoriev I.V."/>
            <person name="Debuchy R."/>
            <person name="Gladieux P."/>
            <person name="Thoren M.H."/>
            <person name="Johannesson H."/>
        </authorList>
    </citation>
    <scope>NUCLEOTIDE SEQUENCE</scope>
    <source>
        <strain evidence="1">SMH2392-1A</strain>
    </source>
</reference>
<dbReference type="RefSeq" id="XP_060291765.1">
    <property type="nucleotide sequence ID" value="XM_060440480.1"/>
</dbReference>
<accession>A0AA40DMH0</accession>
<dbReference type="AlphaFoldDB" id="A0AA40DMH0"/>